<evidence type="ECO:0000313" key="2">
    <source>
        <dbReference type="EMBL" id="CAI6027988.1"/>
    </source>
</evidence>
<evidence type="ECO:0000313" key="3">
    <source>
        <dbReference type="Proteomes" id="UP001160390"/>
    </source>
</evidence>
<feature type="region of interest" description="Disordered" evidence="1">
    <location>
        <begin position="1"/>
        <end position="23"/>
    </location>
</feature>
<dbReference type="EMBL" id="CABFNP030000478">
    <property type="protein sequence ID" value="CAI6027988.1"/>
    <property type="molecule type" value="Genomic_DNA"/>
</dbReference>
<sequence>MSELSNRTPAQPKGTGTDEAPAVTNRSLNKSCMVVVKHSGNTDSFGGHTINGSDVHTALILSRNPRREVFLGLSVEFPIPYVNQLDFSCYTAGRSSNDTIVVAGEHRLLVKFPCDGFTATVSSVPSGLDIDLPAELREKYSLLKIEIGNVDDIRIEGLGMPYSNSRHRCADWLRGMPVAGNLTLLDILKSPEQSFIVNFKPEPMQKELNPDVWPAPFEYPWGDTHFWDVDRFRQQAEENPGGRYLTAWTFATDNDHAAVLTQSLAQDIVWVDDAAKRLSDVRLRAYIAEPPNPRAWACLVVPCDEWFGRTFEYAWLRLIACKLSVVLFDEEGNERSTRRAEICEHPEFLSDMRDHPVAGHELVLRVCPWASGGVYETGLPEFKIKTFSERRRALQALDQSGDNWNLVSLQFDVETKDYGRKCDAVNEMLPGSRPSNPTVFGLTVPDAIYAPLIGRPEDLQHVAERQRLARAVISGTGFDGIS</sequence>
<keyword evidence="3" id="KW-1185">Reference proteome</keyword>
<name>A0AA35PW88_9HYPO</name>
<comment type="caution">
    <text evidence="2">The sequence shown here is derived from an EMBL/GenBank/DDBJ whole genome shotgun (WGS) entry which is preliminary data.</text>
</comment>
<evidence type="ECO:0000256" key="1">
    <source>
        <dbReference type="SAM" id="MobiDB-lite"/>
    </source>
</evidence>
<proteinExistence type="predicted"/>
<organism evidence="2 3">
    <name type="scientific">Clonostachys chloroleuca</name>
    <dbReference type="NCBI Taxonomy" id="1926264"/>
    <lineage>
        <taxon>Eukaryota</taxon>
        <taxon>Fungi</taxon>
        <taxon>Dikarya</taxon>
        <taxon>Ascomycota</taxon>
        <taxon>Pezizomycotina</taxon>
        <taxon>Sordariomycetes</taxon>
        <taxon>Hypocreomycetidae</taxon>
        <taxon>Hypocreales</taxon>
        <taxon>Bionectriaceae</taxon>
        <taxon>Clonostachys</taxon>
    </lineage>
</organism>
<protein>
    <submittedName>
        <fullName evidence="2">Uncharacterized protein</fullName>
    </submittedName>
</protein>
<dbReference type="AlphaFoldDB" id="A0AA35PW88"/>
<gene>
    <name evidence="2" type="ORF">CCHLO57077_00018275</name>
</gene>
<dbReference type="Proteomes" id="UP001160390">
    <property type="component" value="Unassembled WGS sequence"/>
</dbReference>
<reference evidence="2" key="1">
    <citation type="submission" date="2023-01" db="EMBL/GenBank/DDBJ databases">
        <authorList>
            <person name="Piombo E."/>
        </authorList>
    </citation>
    <scope>NUCLEOTIDE SEQUENCE</scope>
</reference>
<accession>A0AA35PW88</accession>